<evidence type="ECO:0000256" key="1">
    <source>
        <dbReference type="SAM" id="MobiDB-lite"/>
    </source>
</evidence>
<feature type="transmembrane region" description="Helical" evidence="2">
    <location>
        <begin position="107"/>
        <end position="127"/>
    </location>
</feature>
<evidence type="ECO:0000256" key="2">
    <source>
        <dbReference type="SAM" id="Phobius"/>
    </source>
</evidence>
<proteinExistence type="predicted"/>
<keyword evidence="2" id="KW-0472">Membrane</keyword>
<feature type="region of interest" description="Disordered" evidence="1">
    <location>
        <begin position="1"/>
        <end position="28"/>
    </location>
</feature>
<reference evidence="3" key="1">
    <citation type="submission" date="2021-01" db="EMBL/GenBank/DDBJ databases">
        <authorList>
            <consortium name="Genoscope - CEA"/>
            <person name="William W."/>
        </authorList>
    </citation>
    <scope>NUCLEOTIDE SEQUENCE</scope>
</reference>
<feature type="transmembrane region" description="Helical" evidence="2">
    <location>
        <begin position="139"/>
        <end position="164"/>
    </location>
</feature>
<dbReference type="AlphaFoldDB" id="A0A8S1RK23"/>
<keyword evidence="4" id="KW-1185">Reference proteome</keyword>
<sequence length="237" mass="27438">METRNNQKTQSIEHEVINSPLDSQKSEDSCQRNLKVVTIPKISAILIENNDHPHQIPNGKPISSYTKCKQELRALKIFYSFASMLIFGFILGRTIPQIIYDGCLISSIFWICSFASYILNLILYCLFINKRPILNLTIWIFGNCLTFLLDLVATILALISPLYLKNCEKSQFQSQEEDDCEIKKQIKDIFSIIYITFMLIIAIIHGCLCYKGYQIRKLYKFQQQLSNNVPSSKQIQY</sequence>
<keyword evidence="2" id="KW-1133">Transmembrane helix</keyword>
<comment type="caution">
    <text evidence="3">The sequence shown here is derived from an EMBL/GenBank/DDBJ whole genome shotgun (WGS) entry which is preliminary data.</text>
</comment>
<evidence type="ECO:0000313" key="3">
    <source>
        <dbReference type="EMBL" id="CAD8127399.1"/>
    </source>
</evidence>
<name>A0A8S1RK23_9CILI</name>
<gene>
    <name evidence="3" type="ORF">PSON_ATCC_30995.1.T1760048</name>
</gene>
<dbReference type="EMBL" id="CAJJDN010000176">
    <property type="protein sequence ID" value="CAD8127399.1"/>
    <property type="molecule type" value="Genomic_DNA"/>
</dbReference>
<evidence type="ECO:0008006" key="5">
    <source>
        <dbReference type="Google" id="ProtNLM"/>
    </source>
</evidence>
<dbReference type="Proteomes" id="UP000692954">
    <property type="component" value="Unassembled WGS sequence"/>
</dbReference>
<feature type="transmembrane region" description="Helical" evidence="2">
    <location>
        <begin position="189"/>
        <end position="210"/>
    </location>
</feature>
<feature type="compositionally biased region" description="Basic and acidic residues" evidence="1">
    <location>
        <begin position="1"/>
        <end position="16"/>
    </location>
</feature>
<evidence type="ECO:0000313" key="4">
    <source>
        <dbReference type="Proteomes" id="UP000692954"/>
    </source>
</evidence>
<protein>
    <recommendedName>
        <fullName evidence="5">MARVEL domain-containing protein</fullName>
    </recommendedName>
</protein>
<organism evidence="3 4">
    <name type="scientific">Paramecium sonneborni</name>
    <dbReference type="NCBI Taxonomy" id="65129"/>
    <lineage>
        <taxon>Eukaryota</taxon>
        <taxon>Sar</taxon>
        <taxon>Alveolata</taxon>
        <taxon>Ciliophora</taxon>
        <taxon>Intramacronucleata</taxon>
        <taxon>Oligohymenophorea</taxon>
        <taxon>Peniculida</taxon>
        <taxon>Parameciidae</taxon>
        <taxon>Paramecium</taxon>
    </lineage>
</organism>
<accession>A0A8S1RK23</accession>
<keyword evidence="2" id="KW-0812">Transmembrane</keyword>
<dbReference type="OrthoDB" id="299450at2759"/>
<feature type="transmembrane region" description="Helical" evidence="2">
    <location>
        <begin position="77"/>
        <end position="95"/>
    </location>
</feature>